<keyword evidence="3" id="KW-1185">Reference proteome</keyword>
<organism evidence="2 4">
    <name type="scientific">Legionella quateirensis</name>
    <dbReference type="NCBI Taxonomy" id="45072"/>
    <lineage>
        <taxon>Bacteria</taxon>
        <taxon>Pseudomonadati</taxon>
        <taxon>Pseudomonadota</taxon>
        <taxon>Gammaproteobacteria</taxon>
        <taxon>Legionellales</taxon>
        <taxon>Legionellaceae</taxon>
        <taxon>Legionella</taxon>
    </lineage>
</organism>
<evidence type="ECO:0000313" key="1">
    <source>
        <dbReference type="EMBL" id="KTD51095.1"/>
    </source>
</evidence>
<gene>
    <name evidence="1" type="ORF">Lqua_1322</name>
    <name evidence="2" type="ORF">NCTC12376_01472</name>
</gene>
<reference evidence="1 3" key="1">
    <citation type="submission" date="2015-11" db="EMBL/GenBank/DDBJ databases">
        <title>Genomic analysis of 38 Legionella species identifies large and diverse effector repertoires.</title>
        <authorList>
            <person name="Burstein D."/>
            <person name="Amaro F."/>
            <person name="Zusman T."/>
            <person name="Lifshitz Z."/>
            <person name="Cohen O."/>
            <person name="Gilbert J.A."/>
            <person name="Pupko T."/>
            <person name="Shuman H.A."/>
            <person name="Segal G."/>
        </authorList>
    </citation>
    <scope>NUCLEOTIDE SEQUENCE [LARGE SCALE GENOMIC DNA]</scope>
    <source>
        <strain evidence="1 3">ATCC 49507</strain>
    </source>
</reference>
<accession>A0A378KU01</accession>
<dbReference type="RefSeq" id="WP_058473489.1">
    <property type="nucleotide sequence ID" value="NZ_CAAAIL010000013.1"/>
</dbReference>
<evidence type="ECO:0000313" key="2">
    <source>
        <dbReference type="EMBL" id="STY17659.1"/>
    </source>
</evidence>
<dbReference type="Proteomes" id="UP000054639">
    <property type="component" value="Unassembled WGS sequence"/>
</dbReference>
<sequence>MDEKLDTLLVKKDVVLPPRARSIEEVQPIESDDESLSRKVILVRKIKDEREPGQRSSYYLKRHNNTGLAELEAYCGAICQFIATSRYVPNTRPYFNRNGKTNSVSSKEIVGFRSNYDDPLCPGDLLICSPAIDTEFRQRSLILCTENLLKLYNRYNPSGGFKYYASLSFVSSWLRSTPTQNSTRAVLLHSLNNPEQSSIDTVLSALKQRREYLMAQAVRVPDFLNEYYQLNQVIRQLKAFKTIGRIKDPIELSIKELEQLDGTIKSKGIDLKQCEGNLTEEIDGIHYTVPVRELNNYRTIKGLGVGWTTRYIFKEGDGHNSDSSKDGVILDFDWTKINITYGYQPHDAFNQLLRHPDNVSFACNEYNMEHFPDINEPNLFYWPTKQPDLRDILLTNLTELLSAIDKELVESNLLFNLIPINLIMATFNHIENEYLEHNNISYYELISKFFHGVHLQINGLITNQPIDQLIVKEKIKTLFNGLLEKVGQVADLFYLGEKPLDARTVGAQLHIAERYLSSLLKNYQELRSNFLLFSQDPLFKVLTGIDSPDKQWLEKILEFSDYFINVLKDRMDVLGSEFRKRYEQFERNSFTVDDNTHYKLLAGHPVFIFHKYKTFLKYILTEPEVFRVFAELNIAQNVADSANEPESTLHDKLITDEKNRIQEIRETLVAMPDFKRFLIEHGQFAFDLIKEEFAIAREKYSKKTKNHEYYERLVQALDLELIESKFNELYEVCTVEEEENPSDDDMLYSLYI</sequence>
<name>A0A378KU01_9GAMM</name>
<proteinExistence type="predicted"/>
<reference evidence="2 4" key="2">
    <citation type="submission" date="2018-06" db="EMBL/GenBank/DDBJ databases">
        <authorList>
            <consortium name="Pathogen Informatics"/>
            <person name="Doyle S."/>
        </authorList>
    </citation>
    <scope>NUCLEOTIDE SEQUENCE [LARGE SCALE GENOMIC DNA]</scope>
    <source>
        <strain evidence="2 4">NCTC12376</strain>
    </source>
</reference>
<dbReference type="EMBL" id="UGOW01000001">
    <property type="protein sequence ID" value="STY17659.1"/>
    <property type="molecule type" value="Genomic_DNA"/>
</dbReference>
<dbReference type="AlphaFoldDB" id="A0A378KU01"/>
<protein>
    <submittedName>
        <fullName evidence="2">Uncharacterized protein</fullName>
    </submittedName>
</protein>
<evidence type="ECO:0000313" key="4">
    <source>
        <dbReference type="Proteomes" id="UP000254230"/>
    </source>
</evidence>
<dbReference type="EMBL" id="LNYR01000012">
    <property type="protein sequence ID" value="KTD51095.1"/>
    <property type="molecule type" value="Genomic_DNA"/>
</dbReference>
<dbReference type="OrthoDB" id="5653597at2"/>
<dbReference type="Proteomes" id="UP000254230">
    <property type="component" value="Unassembled WGS sequence"/>
</dbReference>
<evidence type="ECO:0000313" key="3">
    <source>
        <dbReference type="Proteomes" id="UP000054639"/>
    </source>
</evidence>